<dbReference type="AlphaFoldDB" id="A0A5B9ML20"/>
<dbReference type="InterPro" id="IPR011990">
    <property type="entry name" value="TPR-like_helical_dom_sf"/>
</dbReference>
<feature type="region of interest" description="Disordered" evidence="1">
    <location>
        <begin position="168"/>
        <end position="208"/>
    </location>
</feature>
<keyword evidence="3" id="KW-1185">Reference proteome</keyword>
<evidence type="ECO:0008006" key="4">
    <source>
        <dbReference type="Google" id="ProtNLM"/>
    </source>
</evidence>
<sequence length="208" mass="23404">MEFRNYLTCLWPGLSELWWRGRLSALPLAIGFGIGMNSLLVLKYLYPTWLDPLLVRSAWWVGVCVWVCWTVKSVRELPALLDPRAVTETPDRFVDAQAAYLRGDWEATEPLLLGILAIEPRDPPALLMLSSVYRHTGRVGSARVLLDEMRRLEIADRWQIEIDAEATRIARQSESSDSEDEDAVNDGQETESASELQEDGDAADLTAA</sequence>
<accession>A0A5B9ML20</accession>
<dbReference type="RefSeq" id="WP_147869891.1">
    <property type="nucleotide sequence ID" value="NZ_CP036264.1"/>
</dbReference>
<gene>
    <name evidence="2" type="ORF">Mal15_47680</name>
</gene>
<evidence type="ECO:0000313" key="3">
    <source>
        <dbReference type="Proteomes" id="UP000321353"/>
    </source>
</evidence>
<reference evidence="2 3" key="1">
    <citation type="submission" date="2019-02" db="EMBL/GenBank/DDBJ databases">
        <title>Planctomycetal bacteria perform biofilm scaping via a novel small molecule.</title>
        <authorList>
            <person name="Jeske O."/>
            <person name="Boedeker C."/>
            <person name="Wiegand S."/>
            <person name="Breitling P."/>
            <person name="Kallscheuer N."/>
            <person name="Jogler M."/>
            <person name="Rohde M."/>
            <person name="Petersen J."/>
            <person name="Medema M.H."/>
            <person name="Surup F."/>
            <person name="Jogler C."/>
        </authorList>
    </citation>
    <scope>NUCLEOTIDE SEQUENCE [LARGE SCALE GENOMIC DNA]</scope>
    <source>
        <strain evidence="2 3">Mal15</strain>
    </source>
</reference>
<protein>
    <recommendedName>
        <fullName evidence="4">Tetratricopeptide repeat protein</fullName>
    </recommendedName>
</protein>
<name>A0A5B9ML20_9BACT</name>
<dbReference type="Proteomes" id="UP000321353">
    <property type="component" value="Chromosome"/>
</dbReference>
<organism evidence="2 3">
    <name type="scientific">Stieleria maiorica</name>
    <dbReference type="NCBI Taxonomy" id="2795974"/>
    <lineage>
        <taxon>Bacteria</taxon>
        <taxon>Pseudomonadati</taxon>
        <taxon>Planctomycetota</taxon>
        <taxon>Planctomycetia</taxon>
        <taxon>Pirellulales</taxon>
        <taxon>Pirellulaceae</taxon>
        <taxon>Stieleria</taxon>
    </lineage>
</organism>
<evidence type="ECO:0000313" key="2">
    <source>
        <dbReference type="EMBL" id="QEG00697.1"/>
    </source>
</evidence>
<dbReference type="SUPFAM" id="SSF48452">
    <property type="entry name" value="TPR-like"/>
    <property type="match status" value="1"/>
</dbReference>
<dbReference type="KEGG" id="smam:Mal15_47680"/>
<evidence type="ECO:0000256" key="1">
    <source>
        <dbReference type="SAM" id="MobiDB-lite"/>
    </source>
</evidence>
<proteinExistence type="predicted"/>
<dbReference type="EMBL" id="CP036264">
    <property type="protein sequence ID" value="QEG00697.1"/>
    <property type="molecule type" value="Genomic_DNA"/>
</dbReference>